<reference evidence="7" key="4">
    <citation type="submission" date="2019-03" db="UniProtKB">
        <authorList>
            <consortium name="EnsemblPlants"/>
        </authorList>
    </citation>
    <scope>IDENTIFICATION</scope>
</reference>
<evidence type="ECO:0000256" key="2">
    <source>
        <dbReference type="ARBA" id="ARBA00022771"/>
    </source>
</evidence>
<keyword evidence="8" id="KW-1185">Reference proteome</keyword>
<reference evidence="7" key="3">
    <citation type="journal article" date="2017" name="Nature">
        <title>Genome sequence of the progenitor of the wheat D genome Aegilops tauschii.</title>
        <authorList>
            <person name="Luo M.C."/>
            <person name="Gu Y.Q."/>
            <person name="Puiu D."/>
            <person name="Wang H."/>
            <person name="Twardziok S.O."/>
            <person name="Deal K.R."/>
            <person name="Huo N."/>
            <person name="Zhu T."/>
            <person name="Wang L."/>
            <person name="Wang Y."/>
            <person name="McGuire P.E."/>
            <person name="Liu S."/>
            <person name="Long H."/>
            <person name="Ramasamy R.K."/>
            <person name="Rodriguez J.C."/>
            <person name="Van S.L."/>
            <person name="Yuan L."/>
            <person name="Wang Z."/>
            <person name="Xia Z."/>
            <person name="Xiao L."/>
            <person name="Anderson O.D."/>
            <person name="Ouyang S."/>
            <person name="Liang Y."/>
            <person name="Zimin A.V."/>
            <person name="Pertea G."/>
            <person name="Qi P."/>
            <person name="Bennetzen J.L."/>
            <person name="Dai X."/>
            <person name="Dawson M.W."/>
            <person name="Muller H.G."/>
            <person name="Kugler K."/>
            <person name="Rivarola-Duarte L."/>
            <person name="Spannagl M."/>
            <person name="Mayer K.F.X."/>
            <person name="Lu F.H."/>
            <person name="Bevan M.W."/>
            <person name="Leroy P."/>
            <person name="Li P."/>
            <person name="You F.M."/>
            <person name="Sun Q."/>
            <person name="Liu Z."/>
            <person name="Lyons E."/>
            <person name="Wicker T."/>
            <person name="Salzberg S.L."/>
            <person name="Devos K.M."/>
            <person name="Dvorak J."/>
        </authorList>
    </citation>
    <scope>NUCLEOTIDE SEQUENCE [LARGE SCALE GENOMIC DNA]</scope>
    <source>
        <strain evidence="7">cv. AL8/78</strain>
    </source>
</reference>
<reference evidence="8" key="1">
    <citation type="journal article" date="2014" name="Science">
        <title>Ancient hybridizations among the ancestral genomes of bread wheat.</title>
        <authorList>
            <consortium name="International Wheat Genome Sequencing Consortium,"/>
            <person name="Marcussen T."/>
            <person name="Sandve S.R."/>
            <person name="Heier L."/>
            <person name="Spannagl M."/>
            <person name="Pfeifer M."/>
            <person name="Jakobsen K.S."/>
            <person name="Wulff B.B."/>
            <person name="Steuernagel B."/>
            <person name="Mayer K.F."/>
            <person name="Olsen O.A."/>
        </authorList>
    </citation>
    <scope>NUCLEOTIDE SEQUENCE [LARGE SCALE GENOMIC DNA]</scope>
    <source>
        <strain evidence="8">cv. AL8/78</strain>
    </source>
</reference>
<proteinExistence type="predicted"/>
<feature type="compositionally biased region" description="Polar residues" evidence="5">
    <location>
        <begin position="279"/>
        <end position="289"/>
    </location>
</feature>
<evidence type="ECO:0000256" key="1">
    <source>
        <dbReference type="ARBA" id="ARBA00022723"/>
    </source>
</evidence>
<sequence length="322" mass="36292">MVSMLKNIHDKISHRIVSKQKESDKWTGRLCPKIQKKLDKYVEWAAHCMVQEAGRGVFQVTSFKNIYLVDLNMNNCECKKWELSGIPCHHSVACFRHERIEPESMVHMCYTVESYRKAYAYNIMPLRDKARCEKMYGTIVYPPLYTKVMGRPKKNRKKDPEEKKDKHGGLKLTKHGSTMHCSISGAPDHNKKGHYKHENVIPNEEVAQAGEDYDDPSIIDDIMPHTVHADLDPTQTPGSMIFMMQEQERFTYPPVRDFGPLPESTFIANGRAEIPSARVTTAMSRGRQQSTRRGTGGAGRGTRGGAGAGRGTIRGAGRGTRG</sequence>
<dbReference type="PANTHER" id="PTHR31973">
    <property type="entry name" value="POLYPROTEIN, PUTATIVE-RELATED"/>
    <property type="match status" value="1"/>
</dbReference>
<feature type="region of interest" description="Disordered" evidence="5">
    <location>
        <begin position="150"/>
        <end position="192"/>
    </location>
</feature>
<name>A0A453MQG3_AEGTS</name>
<dbReference type="EnsemblPlants" id="AET6Gv20034100.1">
    <property type="protein sequence ID" value="AET6Gv20034100.1"/>
    <property type="gene ID" value="AET6Gv20034100"/>
</dbReference>
<dbReference type="InterPro" id="IPR007527">
    <property type="entry name" value="Znf_SWIM"/>
</dbReference>
<dbReference type="AlphaFoldDB" id="A0A453MQG3"/>
<evidence type="ECO:0000256" key="3">
    <source>
        <dbReference type="ARBA" id="ARBA00022833"/>
    </source>
</evidence>
<protein>
    <recommendedName>
        <fullName evidence="6">SWIM-type domain-containing protein</fullName>
    </recommendedName>
</protein>
<dbReference type="PROSITE" id="PS50966">
    <property type="entry name" value="ZF_SWIM"/>
    <property type="match status" value="1"/>
</dbReference>
<dbReference type="Gramene" id="AET6Gv20034100.1">
    <property type="protein sequence ID" value="AET6Gv20034100.1"/>
    <property type="gene ID" value="AET6Gv20034100"/>
</dbReference>
<dbReference type="PANTHER" id="PTHR31973:SF191">
    <property type="entry name" value="OS05G0489400 PROTEIN"/>
    <property type="match status" value="1"/>
</dbReference>
<dbReference type="InterPro" id="IPR006564">
    <property type="entry name" value="Znf_PMZ"/>
</dbReference>
<organism evidence="7 8">
    <name type="scientific">Aegilops tauschii subsp. strangulata</name>
    <name type="common">Goatgrass</name>
    <dbReference type="NCBI Taxonomy" id="200361"/>
    <lineage>
        <taxon>Eukaryota</taxon>
        <taxon>Viridiplantae</taxon>
        <taxon>Streptophyta</taxon>
        <taxon>Embryophyta</taxon>
        <taxon>Tracheophyta</taxon>
        <taxon>Spermatophyta</taxon>
        <taxon>Magnoliopsida</taxon>
        <taxon>Liliopsida</taxon>
        <taxon>Poales</taxon>
        <taxon>Poaceae</taxon>
        <taxon>BOP clade</taxon>
        <taxon>Pooideae</taxon>
        <taxon>Triticodae</taxon>
        <taxon>Triticeae</taxon>
        <taxon>Triticinae</taxon>
        <taxon>Aegilops</taxon>
    </lineage>
</organism>
<evidence type="ECO:0000313" key="8">
    <source>
        <dbReference type="Proteomes" id="UP000015105"/>
    </source>
</evidence>
<feature type="domain" description="SWIM-type" evidence="6">
    <location>
        <begin position="67"/>
        <end position="99"/>
    </location>
</feature>
<dbReference type="GO" id="GO:0008270">
    <property type="term" value="F:zinc ion binding"/>
    <property type="evidence" value="ECO:0007669"/>
    <property type="project" value="UniProtKB-KW"/>
</dbReference>
<dbReference type="SMART" id="SM00575">
    <property type="entry name" value="ZnF_PMZ"/>
    <property type="match status" value="1"/>
</dbReference>
<feature type="region of interest" description="Disordered" evidence="5">
    <location>
        <begin position="279"/>
        <end position="322"/>
    </location>
</feature>
<dbReference type="Pfam" id="PF04434">
    <property type="entry name" value="SWIM"/>
    <property type="match status" value="1"/>
</dbReference>
<dbReference type="STRING" id="200361.A0A453MQG3"/>
<evidence type="ECO:0000256" key="5">
    <source>
        <dbReference type="SAM" id="MobiDB-lite"/>
    </source>
</evidence>
<evidence type="ECO:0000313" key="7">
    <source>
        <dbReference type="EnsemblPlants" id="AET6Gv20034100.1"/>
    </source>
</evidence>
<reference evidence="7" key="5">
    <citation type="journal article" date="2021" name="G3 (Bethesda)">
        <title>Aegilops tauschii genome assembly Aet v5.0 features greater sequence contiguity and improved annotation.</title>
        <authorList>
            <person name="Wang L."/>
            <person name="Zhu T."/>
            <person name="Rodriguez J.C."/>
            <person name="Deal K.R."/>
            <person name="Dubcovsky J."/>
            <person name="McGuire P.E."/>
            <person name="Lux T."/>
            <person name="Spannagl M."/>
            <person name="Mayer K.F.X."/>
            <person name="Baldrich P."/>
            <person name="Meyers B.C."/>
            <person name="Huo N."/>
            <person name="Gu Y.Q."/>
            <person name="Zhou H."/>
            <person name="Devos K.M."/>
            <person name="Bennetzen J.L."/>
            <person name="Unver T."/>
            <person name="Budak H."/>
            <person name="Gulick P.J."/>
            <person name="Galiba G."/>
            <person name="Kalapos B."/>
            <person name="Nelson D.R."/>
            <person name="Li P."/>
            <person name="You F.M."/>
            <person name="Luo M.C."/>
            <person name="Dvorak J."/>
        </authorList>
    </citation>
    <scope>NUCLEOTIDE SEQUENCE [LARGE SCALE GENOMIC DNA]</scope>
    <source>
        <strain evidence="7">cv. AL8/78</strain>
    </source>
</reference>
<reference evidence="8" key="2">
    <citation type="journal article" date="2017" name="Nat. Plants">
        <title>The Aegilops tauschii genome reveals multiple impacts of transposons.</title>
        <authorList>
            <person name="Zhao G."/>
            <person name="Zou C."/>
            <person name="Li K."/>
            <person name="Wang K."/>
            <person name="Li T."/>
            <person name="Gao L."/>
            <person name="Zhang X."/>
            <person name="Wang H."/>
            <person name="Yang Z."/>
            <person name="Liu X."/>
            <person name="Jiang W."/>
            <person name="Mao L."/>
            <person name="Kong X."/>
            <person name="Jiao Y."/>
            <person name="Jia J."/>
        </authorList>
    </citation>
    <scope>NUCLEOTIDE SEQUENCE [LARGE SCALE GENOMIC DNA]</scope>
    <source>
        <strain evidence="8">cv. AL8/78</strain>
    </source>
</reference>
<keyword evidence="1" id="KW-0479">Metal-binding</keyword>
<feature type="compositionally biased region" description="Gly residues" evidence="5">
    <location>
        <begin position="294"/>
        <end position="322"/>
    </location>
</feature>
<keyword evidence="3" id="KW-0862">Zinc</keyword>
<keyword evidence="2 4" id="KW-0863">Zinc-finger</keyword>
<evidence type="ECO:0000259" key="6">
    <source>
        <dbReference type="PROSITE" id="PS50966"/>
    </source>
</evidence>
<feature type="compositionally biased region" description="Basic and acidic residues" evidence="5">
    <location>
        <begin position="158"/>
        <end position="168"/>
    </location>
</feature>
<dbReference type="Proteomes" id="UP000015105">
    <property type="component" value="Chromosome 6D"/>
</dbReference>
<accession>A0A453MQG3</accession>
<evidence type="ECO:0000256" key="4">
    <source>
        <dbReference type="PROSITE-ProRule" id="PRU00325"/>
    </source>
</evidence>